<evidence type="ECO:0000313" key="3">
    <source>
        <dbReference type="EMBL" id="GAI62137.1"/>
    </source>
</evidence>
<dbReference type="AlphaFoldDB" id="X1Q0S4"/>
<keyword evidence="2" id="KW-0325">Glycoprotein</keyword>
<dbReference type="InterPro" id="IPR052063">
    <property type="entry name" value="Polysaccharide_Lyase_1"/>
</dbReference>
<dbReference type="EMBL" id="BARW01004348">
    <property type="protein sequence ID" value="GAI62137.1"/>
    <property type="molecule type" value="Genomic_DNA"/>
</dbReference>
<dbReference type="InterPro" id="IPR011050">
    <property type="entry name" value="Pectin_lyase_fold/virulence"/>
</dbReference>
<dbReference type="PANTHER" id="PTHR42970">
    <property type="entry name" value="PECTATE LYASE C-RELATED"/>
    <property type="match status" value="1"/>
</dbReference>
<gene>
    <name evidence="3" type="ORF">S12H4_10260</name>
</gene>
<comment type="caution">
    <text evidence="3">The sequence shown here is derived from an EMBL/GenBank/DDBJ whole genome shotgun (WGS) entry which is preliminary data.</text>
</comment>
<evidence type="ECO:0008006" key="4">
    <source>
        <dbReference type="Google" id="ProtNLM"/>
    </source>
</evidence>
<evidence type="ECO:0000256" key="1">
    <source>
        <dbReference type="ARBA" id="ARBA00022723"/>
    </source>
</evidence>
<proteinExistence type="predicted"/>
<evidence type="ECO:0000256" key="2">
    <source>
        <dbReference type="ARBA" id="ARBA00023180"/>
    </source>
</evidence>
<organism evidence="3">
    <name type="scientific">marine sediment metagenome</name>
    <dbReference type="NCBI Taxonomy" id="412755"/>
    <lineage>
        <taxon>unclassified sequences</taxon>
        <taxon>metagenomes</taxon>
        <taxon>ecological metagenomes</taxon>
    </lineage>
</organism>
<dbReference type="SUPFAM" id="SSF51126">
    <property type="entry name" value="Pectin lyase-like"/>
    <property type="match status" value="1"/>
</dbReference>
<sequence length="228" mass="23999">MILSVPALAETPAAGIPAFIGAEGFGAYAQGGRGGRVYEVTNLNDSGPGSLRVAVNAAGPRIVVFRVSGNIELKSGLSIRNPYITIAGQTAPGDGICLKDNALVVSADHVIVRFIRCRPGDNAKFEGDAISISAGRDIIVDHCSASWSVDETLSASTGGQLGNVTVQWCIISESLNRSSHHKGAHGYGSLIRGGWGNGYTFHHNLYAHHRGRLPRPGNYNPRSEDPDG</sequence>
<name>X1Q0S4_9ZZZZ</name>
<reference evidence="3" key="1">
    <citation type="journal article" date="2014" name="Front. Microbiol.">
        <title>High frequency of phylogenetically diverse reductive dehalogenase-homologous genes in deep subseafloor sedimentary metagenomes.</title>
        <authorList>
            <person name="Kawai M."/>
            <person name="Futagami T."/>
            <person name="Toyoda A."/>
            <person name="Takaki Y."/>
            <person name="Nishi S."/>
            <person name="Hori S."/>
            <person name="Arai W."/>
            <person name="Tsubouchi T."/>
            <person name="Morono Y."/>
            <person name="Uchiyama I."/>
            <person name="Ito T."/>
            <person name="Fujiyama A."/>
            <person name="Inagaki F."/>
            <person name="Takami H."/>
        </authorList>
    </citation>
    <scope>NUCLEOTIDE SEQUENCE</scope>
    <source>
        <strain evidence="3">Expedition CK06-06</strain>
    </source>
</reference>
<dbReference type="InterPro" id="IPR012334">
    <property type="entry name" value="Pectin_lyas_fold"/>
</dbReference>
<feature type="non-terminal residue" evidence="3">
    <location>
        <position position="228"/>
    </location>
</feature>
<dbReference type="PANTHER" id="PTHR42970:SF1">
    <property type="entry name" value="PECTATE LYASE C-RELATED"/>
    <property type="match status" value="1"/>
</dbReference>
<protein>
    <recommendedName>
        <fullName evidence="4">Pectate lyase domain-containing protein</fullName>
    </recommendedName>
</protein>
<dbReference type="Gene3D" id="2.160.20.10">
    <property type="entry name" value="Single-stranded right-handed beta-helix, Pectin lyase-like"/>
    <property type="match status" value="1"/>
</dbReference>
<keyword evidence="1" id="KW-0479">Metal-binding</keyword>
<accession>X1Q0S4</accession>
<dbReference type="GO" id="GO:0046872">
    <property type="term" value="F:metal ion binding"/>
    <property type="evidence" value="ECO:0007669"/>
    <property type="project" value="UniProtKB-KW"/>
</dbReference>